<evidence type="ECO:0000313" key="3">
    <source>
        <dbReference type="Proteomes" id="UP001489902"/>
    </source>
</evidence>
<dbReference type="InterPro" id="IPR025363">
    <property type="entry name" value="DUF4267"/>
</dbReference>
<dbReference type="EMBL" id="CP151266">
    <property type="protein sequence ID" value="WZH49967.1"/>
    <property type="molecule type" value="Genomic_DNA"/>
</dbReference>
<evidence type="ECO:0008006" key="4">
    <source>
        <dbReference type="Google" id="ProtNLM"/>
    </source>
</evidence>
<feature type="chain" id="PRO_5047000206" description="DoxX family protein" evidence="1">
    <location>
        <begin position="23"/>
        <end position="133"/>
    </location>
</feature>
<gene>
    <name evidence="2" type="ORF">QYS62_011194</name>
</gene>
<organism evidence="2 3">
    <name type="scientific">Fusarium acuminatum</name>
    <dbReference type="NCBI Taxonomy" id="5515"/>
    <lineage>
        <taxon>Eukaryota</taxon>
        <taxon>Fungi</taxon>
        <taxon>Dikarya</taxon>
        <taxon>Ascomycota</taxon>
        <taxon>Pezizomycotina</taxon>
        <taxon>Sordariomycetes</taxon>
        <taxon>Hypocreomycetidae</taxon>
        <taxon>Hypocreales</taxon>
        <taxon>Nectriaceae</taxon>
        <taxon>Fusarium</taxon>
        <taxon>Fusarium tricinctum species complex</taxon>
    </lineage>
</organism>
<evidence type="ECO:0000313" key="2">
    <source>
        <dbReference type="EMBL" id="WZH49967.1"/>
    </source>
</evidence>
<dbReference type="Pfam" id="PF14087">
    <property type="entry name" value="DUF4267"/>
    <property type="match status" value="1"/>
</dbReference>
<keyword evidence="3" id="KW-1185">Reference proteome</keyword>
<accession>A0ABZ2XCI8</accession>
<protein>
    <recommendedName>
        <fullName evidence="4">DoxX family protein</fullName>
    </recommendedName>
</protein>
<sequence>MGFSEIAVYVLGLACIARSIMAFTNPQAEYELNGLKHTPTSKSSPSSGPIYMLGIWELSVGALLVLNQANGNLAGITTLLTLMSLYKANAAFLLWKIGNDNRCVGQNKSMVLTTRGTTATPMEGREEWKVEEK</sequence>
<proteinExistence type="predicted"/>
<feature type="signal peptide" evidence="1">
    <location>
        <begin position="1"/>
        <end position="22"/>
    </location>
</feature>
<keyword evidence="1" id="KW-0732">Signal</keyword>
<evidence type="ECO:0000256" key="1">
    <source>
        <dbReference type="SAM" id="SignalP"/>
    </source>
</evidence>
<name>A0ABZ2XCI8_9HYPO</name>
<reference evidence="2 3" key="1">
    <citation type="submission" date="2024-04" db="EMBL/GenBank/DDBJ databases">
        <title>Complete genome sequence of Fusarium acuminatum.</title>
        <authorList>
            <person name="Lan B."/>
        </authorList>
    </citation>
    <scope>NUCLEOTIDE SEQUENCE [LARGE SCALE GENOMIC DNA]</scope>
    <source>
        <strain evidence="2">1A</strain>
    </source>
</reference>
<dbReference type="Proteomes" id="UP001489902">
    <property type="component" value="Chromosome 7"/>
</dbReference>